<name>A0A7S4M6Q4_9STRA</name>
<gene>
    <name evidence="2" type="ORF">OAUR00152_LOCUS1738</name>
</gene>
<reference evidence="2" key="1">
    <citation type="submission" date="2021-01" db="EMBL/GenBank/DDBJ databases">
        <authorList>
            <person name="Corre E."/>
            <person name="Pelletier E."/>
            <person name="Niang G."/>
            <person name="Scheremetjew M."/>
            <person name="Finn R."/>
            <person name="Kale V."/>
            <person name="Holt S."/>
            <person name="Cochrane G."/>
            <person name="Meng A."/>
            <person name="Brown T."/>
            <person name="Cohen L."/>
        </authorList>
    </citation>
    <scope>NUCLEOTIDE SEQUENCE</scope>
    <source>
        <strain evidence="2">Isolate 1302-5</strain>
    </source>
</reference>
<dbReference type="SUPFAM" id="SSF53254">
    <property type="entry name" value="Phosphoglycerate mutase-like"/>
    <property type="match status" value="1"/>
</dbReference>
<dbReference type="EMBL" id="HBKQ01002582">
    <property type="protein sequence ID" value="CAE2203601.1"/>
    <property type="molecule type" value="Transcribed_RNA"/>
</dbReference>
<feature type="compositionally biased region" description="Acidic residues" evidence="1">
    <location>
        <begin position="90"/>
        <end position="103"/>
    </location>
</feature>
<dbReference type="Gene3D" id="3.40.50.1240">
    <property type="entry name" value="Phosphoglycerate mutase-like"/>
    <property type="match status" value="1"/>
</dbReference>
<evidence type="ECO:0000256" key="1">
    <source>
        <dbReference type="SAM" id="MobiDB-lite"/>
    </source>
</evidence>
<evidence type="ECO:0000313" key="2">
    <source>
        <dbReference type="EMBL" id="CAE2203601.1"/>
    </source>
</evidence>
<dbReference type="GO" id="GO:0005524">
    <property type="term" value="F:ATP binding"/>
    <property type="evidence" value="ECO:0007669"/>
    <property type="project" value="InterPro"/>
</dbReference>
<sequence length="366" mass="40668">MSALSRGSRLAERGMEFRDALCEFVRREGKEFILSQKNATRDLNTGTSVNALKHRCASWGGIGDEEAEGLKEDLAHLDRSATGHGFTIGDEGDDEDEDEDDEDLDRLASQQILDRMDSYEDDFDASGRFPFPCHVMSSTMPRSVETARWERLPYPIEELSNLNPLDKGDFTGHELEDIATMSPEWYAQLESDPFRTRFPGGECYGDLINRLEPAIIDMEQQVGPVVVVSHVSVIQALVAYFRSTPVQKCTSIEVPLHTVIKFTPSRGGGWVESRHKLLDDREVEDDDDDLSDDNTASTGRTSSEGGEEEARPSSAEGSGIGERGTLDAVDKSPIPIWGDHFKPLSRKNSLNREEVSKNKDLAAPML</sequence>
<feature type="compositionally biased region" description="Acidic residues" evidence="1">
    <location>
        <begin position="281"/>
        <end position="292"/>
    </location>
</feature>
<feature type="compositionally biased region" description="Low complexity" evidence="1">
    <location>
        <begin position="293"/>
        <end position="304"/>
    </location>
</feature>
<dbReference type="InterPro" id="IPR029033">
    <property type="entry name" value="His_PPase_superfam"/>
</dbReference>
<feature type="region of interest" description="Disordered" evidence="1">
    <location>
        <begin position="281"/>
        <end position="366"/>
    </location>
</feature>
<proteinExistence type="predicted"/>
<protein>
    <recommendedName>
        <fullName evidence="3">6-phosphofructo-2-kinase domain-containing protein</fullName>
    </recommendedName>
</protein>
<dbReference type="GO" id="GO:0005829">
    <property type="term" value="C:cytosol"/>
    <property type="evidence" value="ECO:0007669"/>
    <property type="project" value="TreeGrafter"/>
</dbReference>
<accession>A0A7S4M6Q4</accession>
<feature type="region of interest" description="Disordered" evidence="1">
    <location>
        <begin position="81"/>
        <end position="103"/>
    </location>
</feature>
<dbReference type="Pfam" id="PF00300">
    <property type="entry name" value="His_Phos_1"/>
    <property type="match status" value="1"/>
</dbReference>
<dbReference type="InterPro" id="IPR003094">
    <property type="entry name" value="6Pfruct_kin"/>
</dbReference>
<feature type="compositionally biased region" description="Basic and acidic residues" evidence="1">
    <location>
        <begin position="350"/>
        <end position="360"/>
    </location>
</feature>
<dbReference type="GO" id="GO:0004331">
    <property type="term" value="F:fructose-2,6-bisphosphate 2-phosphatase activity"/>
    <property type="evidence" value="ECO:0007669"/>
    <property type="project" value="TreeGrafter"/>
</dbReference>
<dbReference type="AlphaFoldDB" id="A0A7S4M6Q4"/>
<evidence type="ECO:0008006" key="3">
    <source>
        <dbReference type="Google" id="ProtNLM"/>
    </source>
</evidence>
<dbReference type="PANTHER" id="PTHR10606">
    <property type="entry name" value="6-PHOSPHOFRUCTO-2-KINASE/FRUCTOSE-2,6-BISPHOSPHATASE"/>
    <property type="match status" value="1"/>
</dbReference>
<dbReference type="InterPro" id="IPR013078">
    <property type="entry name" value="His_Pase_superF_clade-1"/>
</dbReference>
<dbReference type="GO" id="GO:0003873">
    <property type="term" value="F:6-phosphofructo-2-kinase activity"/>
    <property type="evidence" value="ECO:0007669"/>
    <property type="project" value="TreeGrafter"/>
</dbReference>
<dbReference type="GO" id="GO:0006003">
    <property type="term" value="P:fructose 2,6-bisphosphate metabolic process"/>
    <property type="evidence" value="ECO:0007669"/>
    <property type="project" value="InterPro"/>
</dbReference>
<organism evidence="2">
    <name type="scientific">Odontella aurita</name>
    <dbReference type="NCBI Taxonomy" id="265563"/>
    <lineage>
        <taxon>Eukaryota</taxon>
        <taxon>Sar</taxon>
        <taxon>Stramenopiles</taxon>
        <taxon>Ochrophyta</taxon>
        <taxon>Bacillariophyta</taxon>
        <taxon>Mediophyceae</taxon>
        <taxon>Biddulphiophycidae</taxon>
        <taxon>Eupodiscales</taxon>
        <taxon>Odontellaceae</taxon>
        <taxon>Odontella</taxon>
    </lineage>
</organism>
<dbReference type="PANTHER" id="PTHR10606:SF49">
    <property type="entry name" value="6-PHOSPHOFRUCTO-2-KINASE DOMAIN-CONTAINING PROTEIN"/>
    <property type="match status" value="1"/>
</dbReference>